<proteinExistence type="predicted"/>
<gene>
    <name evidence="2" type="ORF">GCM10023322_50870</name>
</gene>
<evidence type="ECO:0000256" key="1">
    <source>
        <dbReference type="SAM" id="MobiDB-lite"/>
    </source>
</evidence>
<sequence>MEVLRQNQASGERHKNAGAAAPPYAGWVVPKKLNRPGRTSTRDQKILLPDRAAS</sequence>
<dbReference type="Proteomes" id="UP001501570">
    <property type="component" value="Unassembled WGS sequence"/>
</dbReference>
<evidence type="ECO:0000313" key="2">
    <source>
        <dbReference type="EMBL" id="GAA5192071.1"/>
    </source>
</evidence>
<accession>A0ABP9S7J8</accession>
<keyword evidence="3" id="KW-1185">Reference proteome</keyword>
<feature type="compositionally biased region" description="Polar residues" evidence="1">
    <location>
        <begin position="1"/>
        <end position="10"/>
    </location>
</feature>
<name>A0ABP9S7J8_9ACTN</name>
<organism evidence="2 3">
    <name type="scientific">Rugosimonospora acidiphila</name>
    <dbReference type="NCBI Taxonomy" id="556531"/>
    <lineage>
        <taxon>Bacteria</taxon>
        <taxon>Bacillati</taxon>
        <taxon>Actinomycetota</taxon>
        <taxon>Actinomycetes</taxon>
        <taxon>Micromonosporales</taxon>
        <taxon>Micromonosporaceae</taxon>
        <taxon>Rugosimonospora</taxon>
    </lineage>
</organism>
<feature type="region of interest" description="Disordered" evidence="1">
    <location>
        <begin position="1"/>
        <end position="54"/>
    </location>
</feature>
<evidence type="ECO:0000313" key="3">
    <source>
        <dbReference type="Proteomes" id="UP001501570"/>
    </source>
</evidence>
<reference evidence="3" key="1">
    <citation type="journal article" date="2019" name="Int. J. Syst. Evol. Microbiol.">
        <title>The Global Catalogue of Microorganisms (GCM) 10K type strain sequencing project: providing services to taxonomists for standard genome sequencing and annotation.</title>
        <authorList>
            <consortium name="The Broad Institute Genomics Platform"/>
            <consortium name="The Broad Institute Genome Sequencing Center for Infectious Disease"/>
            <person name="Wu L."/>
            <person name="Ma J."/>
        </authorList>
    </citation>
    <scope>NUCLEOTIDE SEQUENCE [LARGE SCALE GENOMIC DNA]</scope>
    <source>
        <strain evidence="3">JCM 18304</strain>
    </source>
</reference>
<dbReference type="EMBL" id="BAABJQ010000016">
    <property type="protein sequence ID" value="GAA5192071.1"/>
    <property type="molecule type" value="Genomic_DNA"/>
</dbReference>
<comment type="caution">
    <text evidence="2">The sequence shown here is derived from an EMBL/GenBank/DDBJ whole genome shotgun (WGS) entry which is preliminary data.</text>
</comment>
<protein>
    <submittedName>
        <fullName evidence="2">Uncharacterized protein</fullName>
    </submittedName>
</protein>